<dbReference type="EMBL" id="PVNG01000029">
    <property type="protein sequence ID" value="PRX52885.1"/>
    <property type="molecule type" value="Genomic_DNA"/>
</dbReference>
<gene>
    <name evidence="9" type="ORF">B0I32_1293</name>
</gene>
<dbReference type="InterPro" id="IPR036388">
    <property type="entry name" value="WH-like_DNA-bd_sf"/>
</dbReference>
<comment type="similarity">
    <text evidence="1">Belongs to the AfsR/DnrI/RedD regulatory family.</text>
</comment>
<dbReference type="InterPro" id="IPR027417">
    <property type="entry name" value="P-loop_NTPase"/>
</dbReference>
<dbReference type="SMART" id="SM00862">
    <property type="entry name" value="Trans_reg_C"/>
    <property type="match status" value="1"/>
</dbReference>
<dbReference type="RefSeq" id="WP_181308577.1">
    <property type="nucleotide sequence ID" value="NZ_PVNG01000029.1"/>
</dbReference>
<dbReference type="SUPFAM" id="SSF52540">
    <property type="entry name" value="P-loop containing nucleoside triphosphate hydrolases"/>
    <property type="match status" value="1"/>
</dbReference>
<evidence type="ECO:0000256" key="4">
    <source>
        <dbReference type="ARBA" id="ARBA00023125"/>
    </source>
</evidence>
<protein>
    <submittedName>
        <fullName evidence="9">DNA-binding SARP family transcriptional activator</fullName>
    </submittedName>
</protein>
<keyword evidence="3" id="KW-0805">Transcription regulation</keyword>
<dbReference type="InterPro" id="IPR001867">
    <property type="entry name" value="OmpR/PhoB-type_DNA-bd"/>
</dbReference>
<dbReference type="PRINTS" id="PR00364">
    <property type="entry name" value="DISEASERSIST"/>
</dbReference>
<evidence type="ECO:0000256" key="5">
    <source>
        <dbReference type="ARBA" id="ARBA00023163"/>
    </source>
</evidence>
<dbReference type="Gene3D" id="3.40.50.300">
    <property type="entry name" value="P-loop containing nucleotide triphosphate hydrolases"/>
    <property type="match status" value="1"/>
</dbReference>
<evidence type="ECO:0000259" key="8">
    <source>
        <dbReference type="SMART" id="SM01043"/>
    </source>
</evidence>
<evidence type="ECO:0000256" key="1">
    <source>
        <dbReference type="ARBA" id="ARBA00005820"/>
    </source>
</evidence>
<evidence type="ECO:0000256" key="6">
    <source>
        <dbReference type="SAM" id="MobiDB-lite"/>
    </source>
</evidence>
<dbReference type="GO" id="GO:0006355">
    <property type="term" value="P:regulation of DNA-templated transcription"/>
    <property type="evidence" value="ECO:0007669"/>
    <property type="project" value="InterPro"/>
</dbReference>
<feature type="domain" description="OmpR/PhoB-type" evidence="7">
    <location>
        <begin position="17"/>
        <end position="93"/>
    </location>
</feature>
<dbReference type="InterPro" id="IPR005158">
    <property type="entry name" value="BTAD"/>
</dbReference>
<dbReference type="Gene3D" id="1.10.8.430">
    <property type="entry name" value="Helical domain of apoptotic protease-activating factors"/>
    <property type="match status" value="1"/>
</dbReference>
<dbReference type="InterPro" id="IPR019734">
    <property type="entry name" value="TPR_rpt"/>
</dbReference>
<keyword evidence="10" id="KW-1185">Reference proteome</keyword>
<dbReference type="PANTHER" id="PTHR35807:SF1">
    <property type="entry name" value="TRANSCRIPTIONAL REGULATOR REDD"/>
    <property type="match status" value="1"/>
</dbReference>
<evidence type="ECO:0000256" key="3">
    <source>
        <dbReference type="ARBA" id="ARBA00023015"/>
    </source>
</evidence>
<evidence type="ECO:0000259" key="7">
    <source>
        <dbReference type="SMART" id="SM00862"/>
    </source>
</evidence>
<evidence type="ECO:0000313" key="10">
    <source>
        <dbReference type="Proteomes" id="UP000238312"/>
    </source>
</evidence>
<dbReference type="InterPro" id="IPR011990">
    <property type="entry name" value="TPR-like_helical_dom_sf"/>
</dbReference>
<dbReference type="Gene3D" id="1.10.10.10">
    <property type="entry name" value="Winged helix-like DNA-binding domain superfamily/Winged helix DNA-binding domain"/>
    <property type="match status" value="1"/>
</dbReference>
<feature type="domain" description="Bacterial transcriptional activator" evidence="8">
    <location>
        <begin position="100"/>
        <end position="244"/>
    </location>
</feature>
<dbReference type="PANTHER" id="PTHR35807">
    <property type="entry name" value="TRANSCRIPTIONAL REGULATOR REDD-RELATED"/>
    <property type="match status" value="1"/>
</dbReference>
<dbReference type="GO" id="GO:0003677">
    <property type="term" value="F:DNA binding"/>
    <property type="evidence" value="ECO:0007669"/>
    <property type="project" value="UniProtKB-KW"/>
</dbReference>
<organism evidence="9 10">
    <name type="scientific">Nonomuraea fuscirosea</name>
    <dbReference type="NCBI Taxonomy" id="1291556"/>
    <lineage>
        <taxon>Bacteria</taxon>
        <taxon>Bacillati</taxon>
        <taxon>Actinomycetota</taxon>
        <taxon>Actinomycetes</taxon>
        <taxon>Streptosporangiales</taxon>
        <taxon>Streptosporangiaceae</taxon>
        <taxon>Nonomuraea</taxon>
    </lineage>
</organism>
<dbReference type="InterPro" id="IPR002182">
    <property type="entry name" value="NB-ARC"/>
</dbReference>
<dbReference type="Pfam" id="PF00486">
    <property type="entry name" value="Trans_reg_C"/>
    <property type="match status" value="1"/>
</dbReference>
<feature type="region of interest" description="Disordered" evidence="6">
    <location>
        <begin position="289"/>
        <end position="334"/>
    </location>
</feature>
<dbReference type="GO" id="GO:0000160">
    <property type="term" value="P:phosphorelay signal transduction system"/>
    <property type="evidence" value="ECO:0007669"/>
    <property type="project" value="InterPro"/>
</dbReference>
<dbReference type="InterPro" id="IPR016032">
    <property type="entry name" value="Sig_transdc_resp-reg_C-effctor"/>
</dbReference>
<keyword evidence="4 9" id="KW-0238">DNA-binding</keyword>
<reference evidence="9 10" key="1">
    <citation type="submission" date="2018-03" db="EMBL/GenBank/DDBJ databases">
        <title>Genomic Encyclopedia of Type Strains, Phase III (KMG-III): the genomes of soil and plant-associated and newly described type strains.</title>
        <authorList>
            <person name="Whitman W."/>
        </authorList>
    </citation>
    <scope>NUCLEOTIDE SEQUENCE [LARGE SCALE GENOMIC DNA]</scope>
    <source>
        <strain evidence="9 10">CGMCC 4.7104</strain>
    </source>
</reference>
<dbReference type="InterPro" id="IPR051677">
    <property type="entry name" value="AfsR-DnrI-RedD_regulator"/>
</dbReference>
<dbReference type="SUPFAM" id="SSF48452">
    <property type="entry name" value="TPR-like"/>
    <property type="match status" value="3"/>
</dbReference>
<accession>A0A2T0M672</accession>
<dbReference type="InterPro" id="IPR042197">
    <property type="entry name" value="Apaf_helical"/>
</dbReference>
<dbReference type="SMART" id="SM01043">
    <property type="entry name" value="BTAD"/>
    <property type="match status" value="1"/>
</dbReference>
<dbReference type="Proteomes" id="UP000238312">
    <property type="component" value="Unassembled WGS sequence"/>
</dbReference>
<dbReference type="SMART" id="SM00028">
    <property type="entry name" value="TPR"/>
    <property type="match status" value="5"/>
</dbReference>
<evidence type="ECO:0000256" key="2">
    <source>
        <dbReference type="ARBA" id="ARBA00022737"/>
    </source>
</evidence>
<dbReference type="SUPFAM" id="SSF46894">
    <property type="entry name" value="C-terminal effector domain of the bipartite response regulators"/>
    <property type="match status" value="1"/>
</dbReference>
<comment type="caution">
    <text evidence="9">The sequence shown here is derived from an EMBL/GenBank/DDBJ whole genome shotgun (WGS) entry which is preliminary data.</text>
</comment>
<dbReference type="Pfam" id="PF03704">
    <property type="entry name" value="BTAD"/>
    <property type="match status" value="1"/>
</dbReference>
<dbReference type="Gene3D" id="1.25.40.10">
    <property type="entry name" value="Tetratricopeptide repeat domain"/>
    <property type="match status" value="2"/>
</dbReference>
<sequence>MRLEIRCLGPWEVEADGEPVQIAGARRVGVLARLALAAGRSVAAERLLSDVWESSSAATAGKQVHIVISKLREAFAAHGGAELIETVPGGYRLAMEPDHVDAHAFTSLAGRARAAHAGGSLATADALFRGALGLWRGTALAEVDATWARIESDRLEAERLAVLEDHADLRLSAGEHRALAGELAAYVSTHPLRERPAAQLMLALYRDGRAPEALEVYQRLRRIMVEELGVEPGTEIRELQQAVLVKDPELDLPPEHRAEPGRPVAPAELPAGTQAFTARAAEIERLRADLTGDSGTEQPGSGPTGGFKAEPPGTALTGATRGEPPRTGAAGGGAVTVISGPGGIGKSALAVHVAHTVARRFTDGVIYVDLHGSTAGLTPLTPVEALRHLLRSLGLDGTAVPVDAEEAAARYRSLTAAGHLLVILDNARDARQVRSLLPAGPGCRVLVTSRDPLVTLDNARHLRLGRLDDTEAVALLARVAGAGRVEAEPEAALEIARLCGGFPLALRIMGARLAARPDWSPADLAVRLADATRRLDLLEYADLAVRASIAVSHEQLREEPGRRDAARLLALLGLVDLPTHTLATTAALTDWTERRAETALEHLTDARLLEPAESGRYRMHDLVRLYAREQQVPDDDRAGAAGRVLDHYLATAQQACTLLFGGGVVNGMVPTERPGEELTTLADANDWVRRERDNLLATARQAARDAHSPAANLANAIIWLFERRGWFPELIEVTEEALRLTEEEQDWTARAYLLQGLGGIHQQLGRFRTGVTHLEEGLACWDRAGQPDNKAGILNDLGVTYTVMGRYDDAHAALEAALAIIERTKRKDRESYVRNNRVHVFYRQGRHEEAVSEARHALALTEESGDTGDLGIANDSLADAYRACGMLSDAVGKYRRAIELQRTAGFAVGTAVSCWWLGHTLYDLGRHEEARESWQESLEILREARLLTPAEVAGYLAQPIPDTPVPIRNQL</sequence>
<evidence type="ECO:0000313" key="9">
    <source>
        <dbReference type="EMBL" id="PRX52885.1"/>
    </source>
</evidence>
<keyword evidence="2" id="KW-0677">Repeat</keyword>
<name>A0A2T0M672_9ACTN</name>
<keyword evidence="5" id="KW-0804">Transcription</keyword>
<dbReference type="Pfam" id="PF00931">
    <property type="entry name" value="NB-ARC"/>
    <property type="match status" value="1"/>
</dbReference>
<dbReference type="CDD" id="cd15831">
    <property type="entry name" value="BTAD"/>
    <property type="match status" value="1"/>
</dbReference>
<dbReference type="GO" id="GO:0043531">
    <property type="term" value="F:ADP binding"/>
    <property type="evidence" value="ECO:0007669"/>
    <property type="project" value="InterPro"/>
</dbReference>
<dbReference type="Pfam" id="PF13424">
    <property type="entry name" value="TPR_12"/>
    <property type="match status" value="1"/>
</dbReference>
<dbReference type="AlphaFoldDB" id="A0A2T0M672"/>
<proteinExistence type="inferred from homology"/>
<dbReference type="Pfam" id="PF13374">
    <property type="entry name" value="TPR_10"/>
    <property type="match status" value="1"/>
</dbReference>